<gene>
    <name evidence="18" type="primary">atp1b3b</name>
</gene>
<evidence type="ECO:0000256" key="14">
    <source>
        <dbReference type="ARBA" id="ARBA00023157"/>
    </source>
</evidence>
<keyword evidence="19" id="KW-1185">Reference proteome</keyword>
<evidence type="ECO:0000256" key="1">
    <source>
        <dbReference type="ARBA" id="ARBA00004401"/>
    </source>
</evidence>
<keyword evidence="16" id="KW-0739">Sodium transport</keyword>
<keyword evidence="12 17" id="KW-0406">Ion transport</keyword>
<comment type="function">
    <text evidence="17">This is the non-catalytic component of the active enzyme, which catalyzes the hydrolysis of ATP coupled with the exchange of Na(+) and K(+) ions across the plasma membrane.</text>
</comment>
<accession>A0A8C5D8P6</accession>
<dbReference type="Ensembl" id="ENSGWIT00000003131.1">
    <property type="protein sequence ID" value="ENSGWIP00000002894.1"/>
    <property type="gene ID" value="ENSGWIG00000001599.1"/>
</dbReference>
<evidence type="ECO:0000256" key="10">
    <source>
        <dbReference type="ARBA" id="ARBA00022989"/>
    </source>
</evidence>
<keyword evidence="5" id="KW-0633">Potassium transport</keyword>
<evidence type="ECO:0000256" key="9">
    <source>
        <dbReference type="ARBA" id="ARBA00022968"/>
    </source>
</evidence>
<keyword evidence="4" id="KW-1003">Cell membrane</keyword>
<dbReference type="InterPro" id="IPR000402">
    <property type="entry name" value="Na/K_ATPase_sub_beta"/>
</dbReference>
<evidence type="ECO:0000256" key="16">
    <source>
        <dbReference type="ARBA" id="ARBA00023201"/>
    </source>
</evidence>
<reference evidence="18" key="1">
    <citation type="submission" date="2020-06" db="EMBL/GenBank/DDBJ databases">
        <authorList>
            <consortium name="Wellcome Sanger Institute Data Sharing"/>
        </authorList>
    </citation>
    <scope>NUCLEOTIDE SEQUENCE [LARGE SCALE GENOMIC DNA]</scope>
</reference>
<keyword evidence="10 17" id="KW-1133">Transmembrane helix</keyword>
<keyword evidence="6" id="KW-0740">Sodium/potassium transport</keyword>
<evidence type="ECO:0000256" key="15">
    <source>
        <dbReference type="ARBA" id="ARBA00023180"/>
    </source>
</evidence>
<keyword evidence="11" id="KW-0915">Sodium</keyword>
<dbReference type="NCBIfam" id="TIGR01107">
    <property type="entry name" value="Na_K_ATPase_bet"/>
    <property type="match status" value="1"/>
</dbReference>
<evidence type="ECO:0000256" key="11">
    <source>
        <dbReference type="ARBA" id="ARBA00023053"/>
    </source>
</evidence>
<reference evidence="18" key="3">
    <citation type="submission" date="2025-09" db="UniProtKB">
        <authorList>
            <consortium name="Ensembl"/>
        </authorList>
    </citation>
    <scope>IDENTIFICATION</scope>
</reference>
<keyword evidence="8" id="KW-0630">Potassium</keyword>
<keyword evidence="14" id="KW-1015">Disulfide bond</keyword>
<dbReference type="PANTHER" id="PTHR11523:SF47">
    <property type="entry name" value="SODIUM_POTASSIUM-TRANSPORTING ATPASE SUBUNIT BETA-3"/>
    <property type="match status" value="1"/>
</dbReference>
<dbReference type="GO" id="GO:0036376">
    <property type="term" value="P:sodium ion export across plasma membrane"/>
    <property type="evidence" value="ECO:0007669"/>
    <property type="project" value="TreeGrafter"/>
</dbReference>
<evidence type="ECO:0000256" key="7">
    <source>
        <dbReference type="ARBA" id="ARBA00022692"/>
    </source>
</evidence>
<evidence type="ECO:0000256" key="5">
    <source>
        <dbReference type="ARBA" id="ARBA00022538"/>
    </source>
</evidence>
<dbReference type="GO" id="GO:0030007">
    <property type="term" value="P:intracellular potassium ion homeostasis"/>
    <property type="evidence" value="ECO:0007669"/>
    <property type="project" value="TreeGrafter"/>
</dbReference>
<comment type="subcellular location">
    <subcellularLocation>
        <location evidence="1">Cell membrane</location>
        <topology evidence="1">Single-pass type II membrane protein</topology>
    </subcellularLocation>
    <subcellularLocation>
        <location evidence="17">Membrane</location>
    </subcellularLocation>
</comment>
<dbReference type="GO" id="GO:0006883">
    <property type="term" value="P:intracellular sodium ion homeostasis"/>
    <property type="evidence" value="ECO:0007669"/>
    <property type="project" value="TreeGrafter"/>
</dbReference>
<evidence type="ECO:0000256" key="17">
    <source>
        <dbReference type="RuleBase" id="RU362099"/>
    </source>
</evidence>
<keyword evidence="7 17" id="KW-0812">Transmembrane</keyword>
<dbReference type="AlphaFoldDB" id="A0A8C5D8P6"/>
<dbReference type="Proteomes" id="UP000694680">
    <property type="component" value="Chromosome 13"/>
</dbReference>
<feature type="transmembrane region" description="Helical" evidence="17">
    <location>
        <begin position="82"/>
        <end position="104"/>
    </location>
</feature>
<evidence type="ECO:0000256" key="12">
    <source>
        <dbReference type="ARBA" id="ARBA00023065"/>
    </source>
</evidence>
<name>A0A8C5D8P6_GOUWI</name>
<evidence type="ECO:0000256" key="8">
    <source>
        <dbReference type="ARBA" id="ARBA00022958"/>
    </source>
</evidence>
<dbReference type="Gene3D" id="2.60.40.1660">
    <property type="entry name" value="Na, k-atpase alpha subunit"/>
    <property type="match status" value="1"/>
</dbReference>
<organism evidence="18 19">
    <name type="scientific">Gouania willdenowi</name>
    <name type="common">Blunt-snouted clingfish</name>
    <name type="synonym">Lepadogaster willdenowi</name>
    <dbReference type="NCBI Taxonomy" id="441366"/>
    <lineage>
        <taxon>Eukaryota</taxon>
        <taxon>Metazoa</taxon>
        <taxon>Chordata</taxon>
        <taxon>Craniata</taxon>
        <taxon>Vertebrata</taxon>
        <taxon>Euteleostomi</taxon>
        <taxon>Actinopterygii</taxon>
        <taxon>Neopterygii</taxon>
        <taxon>Teleostei</taxon>
        <taxon>Neoteleostei</taxon>
        <taxon>Acanthomorphata</taxon>
        <taxon>Ovalentaria</taxon>
        <taxon>Blenniimorphae</taxon>
        <taxon>Blenniiformes</taxon>
        <taxon>Gobiesocoidei</taxon>
        <taxon>Gobiesocidae</taxon>
        <taxon>Gobiesocinae</taxon>
        <taxon>Gouania</taxon>
    </lineage>
</organism>
<evidence type="ECO:0000256" key="4">
    <source>
        <dbReference type="ARBA" id="ARBA00022475"/>
    </source>
</evidence>
<dbReference type="PANTHER" id="PTHR11523">
    <property type="entry name" value="SODIUM/POTASSIUM-DEPENDENT ATPASE BETA SUBUNIT"/>
    <property type="match status" value="1"/>
</dbReference>
<keyword evidence="9" id="KW-0735">Signal-anchor</keyword>
<evidence type="ECO:0000256" key="2">
    <source>
        <dbReference type="ARBA" id="ARBA00005876"/>
    </source>
</evidence>
<dbReference type="GO" id="GO:0001671">
    <property type="term" value="F:ATPase activator activity"/>
    <property type="evidence" value="ECO:0007669"/>
    <property type="project" value="TreeGrafter"/>
</dbReference>
<dbReference type="GO" id="GO:0005890">
    <property type="term" value="C:sodium:potassium-exchanging ATPase complex"/>
    <property type="evidence" value="ECO:0007669"/>
    <property type="project" value="InterPro"/>
</dbReference>
<protein>
    <recommendedName>
        <fullName evidence="17">Sodium/potassium-transporting ATPase subunit beta</fullName>
    </recommendedName>
</protein>
<dbReference type="Pfam" id="PF00287">
    <property type="entry name" value="Na_K-ATPase"/>
    <property type="match status" value="1"/>
</dbReference>
<evidence type="ECO:0000256" key="13">
    <source>
        <dbReference type="ARBA" id="ARBA00023136"/>
    </source>
</evidence>
<dbReference type="GO" id="GO:1990573">
    <property type="term" value="P:potassium ion import across plasma membrane"/>
    <property type="evidence" value="ECO:0007669"/>
    <property type="project" value="TreeGrafter"/>
</dbReference>
<comment type="similarity">
    <text evidence="2 17">Belongs to the X(+)/potassium ATPases subunit beta family.</text>
</comment>
<evidence type="ECO:0000256" key="3">
    <source>
        <dbReference type="ARBA" id="ARBA00022448"/>
    </source>
</evidence>
<reference evidence="18" key="2">
    <citation type="submission" date="2025-08" db="UniProtKB">
        <authorList>
            <consortium name="Ensembl"/>
        </authorList>
    </citation>
    <scope>IDENTIFICATION</scope>
</reference>
<proteinExistence type="inferred from homology"/>
<sequence>MHARTRGPLQDVSVCVRVRVRVVCCRPTVSLISSDRATMTSHGPVQKEDVKEDREERWTDFIYNSRTGEFCGRTGRSWGLILLFYSVFYGFLTGMFSLTMFVMLQTLDPDVPRHQNLVKSPGLVIRPHVVEISYNRSEPSDYLKYVEQLHELLQKYNDSVQEKNDLCLVGEYTEQEEVKEQREKKVCQFKRSVLSQCSGLMDPFYGYGDGTPCVIVKMNRVRLYLLFIIYIYIHLVPWKQFTHINYHGNYLHTSHTQTHTHTHHLPMETIYTHTHQLPLETISTNTHISYHGNYLHTHQLLWKLFTHTSVTVETIYTHISNHGNYFHTHISYYGNYLDTHQLPWKLFTHTSVTMETIFTHRNYLHTHQLLGKLITHQLLWKLFTHTHHQ</sequence>
<evidence type="ECO:0000256" key="6">
    <source>
        <dbReference type="ARBA" id="ARBA00022607"/>
    </source>
</evidence>
<evidence type="ECO:0000313" key="19">
    <source>
        <dbReference type="Proteomes" id="UP000694680"/>
    </source>
</evidence>
<dbReference type="InterPro" id="IPR038702">
    <property type="entry name" value="Na/K_ATPase_sub_beta_sf"/>
</dbReference>
<keyword evidence="3 17" id="KW-0813">Transport</keyword>
<keyword evidence="15" id="KW-0325">Glycoprotein</keyword>
<dbReference type="PROSITE" id="PS00391">
    <property type="entry name" value="ATPASE_NA_K_BETA_2"/>
    <property type="match status" value="1"/>
</dbReference>
<keyword evidence="13 17" id="KW-0472">Membrane</keyword>
<evidence type="ECO:0000313" key="18">
    <source>
        <dbReference type="Ensembl" id="ENSGWIP00000002894.1"/>
    </source>
</evidence>